<keyword evidence="5 6" id="KW-0472">Membrane</keyword>
<evidence type="ECO:0000256" key="4">
    <source>
        <dbReference type="ARBA" id="ARBA00022989"/>
    </source>
</evidence>
<proteinExistence type="predicted"/>
<feature type="transmembrane region" description="Helical" evidence="6">
    <location>
        <begin position="6"/>
        <end position="29"/>
    </location>
</feature>
<keyword evidence="2" id="KW-1003">Cell membrane</keyword>
<evidence type="ECO:0000256" key="3">
    <source>
        <dbReference type="ARBA" id="ARBA00022692"/>
    </source>
</evidence>
<dbReference type="eggNOG" id="COG1280">
    <property type="taxonomic scope" value="Bacteria"/>
</dbReference>
<keyword evidence="8" id="KW-1185">Reference proteome</keyword>
<dbReference type="KEGG" id="acr:Acry_2082"/>
<reference evidence="7 8" key="1">
    <citation type="submission" date="2007-05" db="EMBL/GenBank/DDBJ databases">
        <title>Complete sequence of chromosome of Acidiphilium cryptum JF-5.</title>
        <authorList>
            <consortium name="US DOE Joint Genome Institute"/>
            <person name="Copeland A."/>
            <person name="Lucas S."/>
            <person name="Lapidus A."/>
            <person name="Barry K."/>
            <person name="Detter J.C."/>
            <person name="Glavina del Rio T."/>
            <person name="Hammon N."/>
            <person name="Israni S."/>
            <person name="Dalin E."/>
            <person name="Tice H."/>
            <person name="Pitluck S."/>
            <person name="Sims D."/>
            <person name="Brettin T."/>
            <person name="Bruce D."/>
            <person name="Han C."/>
            <person name="Schmutz J."/>
            <person name="Larimer F."/>
            <person name="Land M."/>
            <person name="Hauser L."/>
            <person name="Kyrpides N."/>
            <person name="Kim E."/>
            <person name="Magnuson T."/>
            <person name="Richardson P."/>
        </authorList>
    </citation>
    <scope>NUCLEOTIDE SEQUENCE [LARGE SCALE GENOMIC DNA]</scope>
    <source>
        <strain evidence="7 8">JF-5</strain>
    </source>
</reference>
<gene>
    <name evidence="7" type="ordered locus">Acry_2082</name>
</gene>
<evidence type="ECO:0000256" key="2">
    <source>
        <dbReference type="ARBA" id="ARBA00022475"/>
    </source>
</evidence>
<dbReference type="GO" id="GO:0015171">
    <property type="term" value="F:amino acid transmembrane transporter activity"/>
    <property type="evidence" value="ECO:0007669"/>
    <property type="project" value="TreeGrafter"/>
</dbReference>
<sequence length="205" mass="21228">MPPPDLFLGFIAAVTLLMLLPGPNVMLLVGNSISHGRSAGFTTLAGTASAMAVQLAVTAFGLTALLAHLGAWFGVLRWSGVAYLLWIGIATWRRPPVDAAAPPASPPGRRAIWVRGFVVSLTNPKTLFFYGALFPQFIDPARPASSQVAVLAGSFLGLALAIDSLWVLLGGALGRRLAGVGRLPNRIGGGLLCGAALGLAIARRP</sequence>
<evidence type="ECO:0000256" key="6">
    <source>
        <dbReference type="SAM" id="Phobius"/>
    </source>
</evidence>
<dbReference type="InterPro" id="IPR001123">
    <property type="entry name" value="LeuE-type"/>
</dbReference>
<dbReference type="Proteomes" id="UP000000245">
    <property type="component" value="Chromosome"/>
</dbReference>
<feature type="transmembrane region" description="Helical" evidence="6">
    <location>
        <begin position="71"/>
        <end position="92"/>
    </location>
</feature>
<dbReference type="RefSeq" id="WP_012039801.1">
    <property type="nucleotide sequence ID" value="NC_009484.1"/>
</dbReference>
<evidence type="ECO:0000256" key="1">
    <source>
        <dbReference type="ARBA" id="ARBA00004651"/>
    </source>
</evidence>
<dbReference type="PANTHER" id="PTHR30086:SF20">
    <property type="entry name" value="ARGININE EXPORTER PROTEIN ARGO-RELATED"/>
    <property type="match status" value="1"/>
</dbReference>
<comment type="subcellular location">
    <subcellularLocation>
        <location evidence="1">Cell membrane</location>
        <topology evidence="1">Multi-pass membrane protein</topology>
    </subcellularLocation>
</comment>
<organism evidence="7 8">
    <name type="scientific">Acidiphilium cryptum (strain JF-5)</name>
    <dbReference type="NCBI Taxonomy" id="349163"/>
    <lineage>
        <taxon>Bacteria</taxon>
        <taxon>Pseudomonadati</taxon>
        <taxon>Pseudomonadota</taxon>
        <taxon>Alphaproteobacteria</taxon>
        <taxon>Acetobacterales</taxon>
        <taxon>Acidocellaceae</taxon>
        <taxon>Acidiphilium</taxon>
    </lineage>
</organism>
<evidence type="ECO:0000313" key="7">
    <source>
        <dbReference type="EMBL" id="ABQ31281.1"/>
    </source>
</evidence>
<feature type="transmembrane region" description="Helical" evidence="6">
    <location>
        <begin position="112"/>
        <end position="133"/>
    </location>
</feature>
<dbReference type="HOGENOM" id="CLU_079569_3_1_5"/>
<evidence type="ECO:0000256" key="5">
    <source>
        <dbReference type="ARBA" id="ARBA00023136"/>
    </source>
</evidence>
<dbReference type="Pfam" id="PF01810">
    <property type="entry name" value="LysE"/>
    <property type="match status" value="1"/>
</dbReference>
<dbReference type="AlphaFoldDB" id="A5G099"/>
<name>A5G099_ACICJ</name>
<keyword evidence="3 6" id="KW-0812">Transmembrane</keyword>
<dbReference type="GO" id="GO:0005886">
    <property type="term" value="C:plasma membrane"/>
    <property type="evidence" value="ECO:0007669"/>
    <property type="project" value="UniProtKB-SubCell"/>
</dbReference>
<feature type="transmembrane region" description="Helical" evidence="6">
    <location>
        <begin position="183"/>
        <end position="202"/>
    </location>
</feature>
<feature type="transmembrane region" description="Helical" evidence="6">
    <location>
        <begin position="148"/>
        <end position="171"/>
    </location>
</feature>
<dbReference type="PANTHER" id="PTHR30086">
    <property type="entry name" value="ARGININE EXPORTER PROTEIN ARGO"/>
    <property type="match status" value="1"/>
</dbReference>
<protein>
    <submittedName>
        <fullName evidence="7">Lysine exporter protein (LYSE/YGGA)</fullName>
    </submittedName>
</protein>
<keyword evidence="4 6" id="KW-1133">Transmembrane helix</keyword>
<accession>A5G099</accession>
<dbReference type="STRING" id="349163.Acry_2082"/>
<evidence type="ECO:0000313" key="8">
    <source>
        <dbReference type="Proteomes" id="UP000000245"/>
    </source>
</evidence>
<dbReference type="PIRSF" id="PIRSF006324">
    <property type="entry name" value="LeuE"/>
    <property type="match status" value="1"/>
</dbReference>
<dbReference type="EMBL" id="CP000697">
    <property type="protein sequence ID" value="ABQ31281.1"/>
    <property type="molecule type" value="Genomic_DNA"/>
</dbReference>
<feature type="transmembrane region" description="Helical" evidence="6">
    <location>
        <begin position="41"/>
        <end position="65"/>
    </location>
</feature>